<feature type="chain" id="PRO_5045168698" evidence="2">
    <location>
        <begin position="28"/>
        <end position="110"/>
    </location>
</feature>
<comment type="caution">
    <text evidence="3">The sequence shown here is derived from an EMBL/GenBank/DDBJ whole genome shotgun (WGS) entry which is preliminary data.</text>
</comment>
<gene>
    <name evidence="3" type="ORF">GEV37_09935</name>
</gene>
<keyword evidence="4" id="KW-1185">Reference proteome</keyword>
<feature type="signal peptide" evidence="2">
    <location>
        <begin position="1"/>
        <end position="27"/>
    </location>
</feature>
<name>A0ABS8DSY9_9GAMM</name>
<evidence type="ECO:0000313" key="4">
    <source>
        <dbReference type="Proteomes" id="UP001319882"/>
    </source>
</evidence>
<feature type="region of interest" description="Disordered" evidence="1">
    <location>
        <begin position="28"/>
        <end position="110"/>
    </location>
</feature>
<feature type="compositionally biased region" description="Polar residues" evidence="1">
    <location>
        <begin position="40"/>
        <end position="67"/>
    </location>
</feature>
<feature type="compositionally biased region" description="Polar residues" evidence="1">
    <location>
        <begin position="88"/>
        <end position="98"/>
    </location>
</feature>
<reference evidence="3 4" key="1">
    <citation type="journal article" date="2021" name="Sci. Rep.">
        <title>Genome analysis of a halophilic bacterium Halomonas malpeensis YU-PRIM-29(T) reveals its exopolysaccharide and pigment producing capabilities.</title>
        <authorList>
            <person name="Athmika"/>
            <person name="Ghate S.D."/>
            <person name="Arun A.B."/>
            <person name="Rao S.S."/>
            <person name="Kumar S.T.A."/>
            <person name="Kandiyil M.K."/>
            <person name="Saptami K."/>
            <person name="Rekha P.D."/>
        </authorList>
    </citation>
    <scope>NUCLEOTIDE SEQUENCE [LARGE SCALE GENOMIC DNA]</scope>
    <source>
        <strain evidence="4">prim 29</strain>
    </source>
</reference>
<sequence length="110" mass="11648">MMSKELLKKAGILGVSFGLLASPLAFANTTDHPSIDENQDSMVEQDGTQDQGVNMNTNDSANYTQEELTTDHHTQGPNSETIGEPDSMGTTAGSGSETSPEEVVEKNSDS</sequence>
<evidence type="ECO:0000256" key="2">
    <source>
        <dbReference type="SAM" id="SignalP"/>
    </source>
</evidence>
<keyword evidence="2" id="KW-0732">Signal</keyword>
<dbReference type="Proteomes" id="UP001319882">
    <property type="component" value="Unassembled WGS sequence"/>
</dbReference>
<protein>
    <submittedName>
        <fullName evidence="3">Uncharacterized protein</fullName>
    </submittedName>
</protein>
<evidence type="ECO:0000256" key="1">
    <source>
        <dbReference type="SAM" id="MobiDB-lite"/>
    </source>
</evidence>
<organism evidence="3 4">
    <name type="scientific">Vreelandella malpeensis</name>
    <dbReference type="NCBI Taxonomy" id="1172368"/>
    <lineage>
        <taxon>Bacteria</taxon>
        <taxon>Pseudomonadati</taxon>
        <taxon>Pseudomonadota</taxon>
        <taxon>Gammaproteobacteria</taxon>
        <taxon>Oceanospirillales</taxon>
        <taxon>Halomonadaceae</taxon>
        <taxon>Vreelandella</taxon>
    </lineage>
</organism>
<evidence type="ECO:0000313" key="3">
    <source>
        <dbReference type="EMBL" id="MCB8889432.1"/>
    </source>
</evidence>
<proteinExistence type="predicted"/>
<accession>A0ABS8DSY9</accession>
<dbReference type="EMBL" id="WHVL01000003">
    <property type="protein sequence ID" value="MCB8889432.1"/>
    <property type="molecule type" value="Genomic_DNA"/>
</dbReference>